<reference evidence="7 8" key="1">
    <citation type="journal article" date="2019" name="Nat. Microbiol.">
        <title>Mediterranean grassland soil C-N compound turnover is dependent on rainfall and depth, and is mediated by genomically divergent microorganisms.</title>
        <authorList>
            <person name="Diamond S."/>
            <person name="Andeer P.F."/>
            <person name="Li Z."/>
            <person name="Crits-Christoph A."/>
            <person name="Burstein D."/>
            <person name="Anantharaman K."/>
            <person name="Lane K.R."/>
            <person name="Thomas B.C."/>
            <person name="Pan C."/>
            <person name="Northen T.R."/>
            <person name="Banfield J.F."/>
        </authorList>
    </citation>
    <scope>NUCLEOTIDE SEQUENCE [LARGE SCALE GENOMIC DNA]</scope>
    <source>
        <strain evidence="7">WS_9</strain>
    </source>
</reference>
<feature type="transmembrane region" description="Helical" evidence="6">
    <location>
        <begin position="12"/>
        <end position="32"/>
    </location>
</feature>
<evidence type="ECO:0000313" key="7">
    <source>
        <dbReference type="EMBL" id="TMQ64132.1"/>
    </source>
</evidence>
<evidence type="ECO:0000256" key="5">
    <source>
        <dbReference type="ARBA" id="ARBA00023136"/>
    </source>
</evidence>
<keyword evidence="2" id="KW-1003">Cell membrane</keyword>
<feature type="transmembrane region" description="Helical" evidence="6">
    <location>
        <begin position="405"/>
        <end position="422"/>
    </location>
</feature>
<evidence type="ECO:0000256" key="2">
    <source>
        <dbReference type="ARBA" id="ARBA00022475"/>
    </source>
</evidence>
<evidence type="ECO:0000256" key="3">
    <source>
        <dbReference type="ARBA" id="ARBA00022692"/>
    </source>
</evidence>
<evidence type="ECO:0000313" key="8">
    <source>
        <dbReference type="Proteomes" id="UP000317691"/>
    </source>
</evidence>
<accession>A0A538TKI7</accession>
<dbReference type="PANTHER" id="PTHR30250:SF30">
    <property type="entry name" value="LIPID III FLIPPASE"/>
    <property type="match status" value="1"/>
</dbReference>
<comment type="caution">
    <text evidence="7">The sequence shown here is derived from an EMBL/GenBank/DDBJ whole genome shotgun (WGS) entry which is preliminary data.</text>
</comment>
<feature type="transmembrane region" description="Helical" evidence="6">
    <location>
        <begin position="184"/>
        <end position="204"/>
    </location>
</feature>
<gene>
    <name evidence="7" type="ORF">E6K79_08250</name>
</gene>
<sequence>MSTSRFTLWWDRSLRFAMGSGSIFSGSLFGIIRNKWLATHLHAAGLGVLAQTTSAQAWLGSLANMGVGFPVAHAVGAARGLGNDDDARRTIWTALSITSLGSLFVAALGLTFAGPISRALLGSTEHALLVRVAALGATGIAFQGVLFGLFAGRSDLRANLTLSLVGGIVAVAATLALVPRWGLAGGAVGIAVLAPAGIAGVLLLHRRSYARLFTPVPKPPLDLALARSILGVGAAALVLTLVDLGTMLAVRSNYLSVNGVAANGLLQAALALSQQVGTLFYAYLSNYAFGKVSGLGGAAEIRVYTRRHWRPLMLLAAPIFALAMVASAPLLHLLYSSRFDPARPLMAWTLWGEFCRVGMNAWAVGALPTGGARLWLPIGIAPAIGLALSYAVLSHANLGTLSLPLAYAGAGLFSLCFGGIAMSRAGVTLTKQDLAVVLGSALALAALARWVSA</sequence>
<organism evidence="7 8">
    <name type="scientific">Eiseniibacteriota bacterium</name>
    <dbReference type="NCBI Taxonomy" id="2212470"/>
    <lineage>
        <taxon>Bacteria</taxon>
        <taxon>Candidatus Eiseniibacteriota</taxon>
    </lineage>
</organism>
<name>A0A538TKI7_UNCEI</name>
<evidence type="ECO:0000256" key="6">
    <source>
        <dbReference type="SAM" id="Phobius"/>
    </source>
</evidence>
<evidence type="ECO:0008006" key="9">
    <source>
        <dbReference type="Google" id="ProtNLM"/>
    </source>
</evidence>
<dbReference type="GO" id="GO:0005886">
    <property type="term" value="C:plasma membrane"/>
    <property type="evidence" value="ECO:0007669"/>
    <property type="project" value="UniProtKB-SubCell"/>
</dbReference>
<dbReference type="InterPro" id="IPR050833">
    <property type="entry name" value="Poly_Biosynth_Transport"/>
</dbReference>
<feature type="transmembrane region" description="Helical" evidence="6">
    <location>
        <begin position="158"/>
        <end position="178"/>
    </location>
</feature>
<protein>
    <recommendedName>
        <fullName evidence="9">Polysaccharide biosynthesis protein C-terminal domain-containing protein</fullName>
    </recommendedName>
</protein>
<keyword evidence="3 6" id="KW-0812">Transmembrane</keyword>
<evidence type="ECO:0000256" key="1">
    <source>
        <dbReference type="ARBA" id="ARBA00004651"/>
    </source>
</evidence>
<feature type="transmembrane region" description="Helical" evidence="6">
    <location>
        <begin position="347"/>
        <end position="367"/>
    </location>
</feature>
<proteinExistence type="predicted"/>
<feature type="transmembrane region" description="Helical" evidence="6">
    <location>
        <begin position="91"/>
        <end position="116"/>
    </location>
</feature>
<feature type="transmembrane region" description="Helical" evidence="6">
    <location>
        <begin position="224"/>
        <end position="244"/>
    </location>
</feature>
<dbReference type="AlphaFoldDB" id="A0A538TKI7"/>
<dbReference type="PANTHER" id="PTHR30250">
    <property type="entry name" value="PST FAMILY PREDICTED COLANIC ACID TRANSPORTER"/>
    <property type="match status" value="1"/>
</dbReference>
<comment type="subcellular location">
    <subcellularLocation>
        <location evidence="1">Cell membrane</location>
        <topology evidence="1">Multi-pass membrane protein</topology>
    </subcellularLocation>
</comment>
<dbReference type="Pfam" id="PF13440">
    <property type="entry name" value="Polysacc_synt_3"/>
    <property type="match status" value="1"/>
</dbReference>
<feature type="transmembrane region" description="Helical" evidence="6">
    <location>
        <begin position="374"/>
        <end position="393"/>
    </location>
</feature>
<feature type="transmembrane region" description="Helical" evidence="6">
    <location>
        <begin position="264"/>
        <end position="284"/>
    </location>
</feature>
<feature type="transmembrane region" description="Helical" evidence="6">
    <location>
        <begin position="434"/>
        <end position="452"/>
    </location>
</feature>
<dbReference type="EMBL" id="VBOZ01000026">
    <property type="protein sequence ID" value="TMQ64132.1"/>
    <property type="molecule type" value="Genomic_DNA"/>
</dbReference>
<keyword evidence="4 6" id="KW-1133">Transmembrane helix</keyword>
<feature type="transmembrane region" description="Helical" evidence="6">
    <location>
        <begin position="312"/>
        <end position="335"/>
    </location>
</feature>
<keyword evidence="5 6" id="KW-0472">Membrane</keyword>
<feature type="transmembrane region" description="Helical" evidence="6">
    <location>
        <begin position="128"/>
        <end position="151"/>
    </location>
</feature>
<dbReference type="Proteomes" id="UP000317691">
    <property type="component" value="Unassembled WGS sequence"/>
</dbReference>
<evidence type="ECO:0000256" key="4">
    <source>
        <dbReference type="ARBA" id="ARBA00022989"/>
    </source>
</evidence>